<keyword evidence="2" id="KW-0732">Signal</keyword>
<keyword evidence="1" id="KW-0472">Membrane</keyword>
<protein>
    <recommendedName>
        <fullName evidence="5">PEP-CTERM protein-sorting domain-containing protein</fullName>
    </recommendedName>
</protein>
<keyword evidence="1" id="KW-0812">Transmembrane</keyword>
<accession>A0ABY9R7X1</accession>
<reference evidence="3" key="1">
    <citation type="submission" date="2023-09" db="EMBL/GenBank/DDBJ databases">
        <title>Flavobacterium sp. 20NA77.7 isolated from freshwater.</title>
        <authorList>
            <person name="Le V."/>
            <person name="Ko S.-R."/>
            <person name="Ahn C.-Y."/>
            <person name="Oh H.-M."/>
        </authorList>
    </citation>
    <scope>NUCLEOTIDE SEQUENCE</scope>
    <source>
        <strain evidence="3">20NA77.7</strain>
    </source>
</reference>
<proteinExistence type="predicted"/>
<gene>
    <name evidence="3" type="ORF">RF683_07655</name>
</gene>
<dbReference type="EMBL" id="CP133721">
    <property type="protein sequence ID" value="WMW77363.1"/>
    <property type="molecule type" value="Genomic_DNA"/>
</dbReference>
<evidence type="ECO:0000256" key="1">
    <source>
        <dbReference type="SAM" id="Phobius"/>
    </source>
</evidence>
<organism evidence="3 4">
    <name type="scientific">Flavobacterium nakdongensis</name>
    <dbReference type="NCBI Taxonomy" id="3073563"/>
    <lineage>
        <taxon>Bacteria</taxon>
        <taxon>Pseudomonadati</taxon>
        <taxon>Bacteroidota</taxon>
        <taxon>Flavobacteriia</taxon>
        <taxon>Flavobacteriales</taxon>
        <taxon>Flavobacteriaceae</taxon>
        <taxon>Flavobacterium</taxon>
    </lineage>
</organism>
<feature type="chain" id="PRO_5047549610" description="PEP-CTERM protein-sorting domain-containing protein" evidence="2">
    <location>
        <begin position="23"/>
        <end position="61"/>
    </location>
</feature>
<feature type="signal peptide" evidence="2">
    <location>
        <begin position="1"/>
        <end position="22"/>
    </location>
</feature>
<evidence type="ECO:0008006" key="5">
    <source>
        <dbReference type="Google" id="ProtNLM"/>
    </source>
</evidence>
<keyword evidence="1" id="KW-1133">Transmembrane helix</keyword>
<evidence type="ECO:0000313" key="3">
    <source>
        <dbReference type="EMBL" id="WMW77363.1"/>
    </source>
</evidence>
<dbReference type="RefSeq" id="WP_309531738.1">
    <property type="nucleotide sequence ID" value="NZ_CP133721.1"/>
</dbReference>
<evidence type="ECO:0000313" key="4">
    <source>
        <dbReference type="Proteomes" id="UP001180481"/>
    </source>
</evidence>
<dbReference type="Proteomes" id="UP001180481">
    <property type="component" value="Chromosome"/>
</dbReference>
<evidence type="ECO:0000256" key="2">
    <source>
        <dbReference type="SAM" id="SignalP"/>
    </source>
</evidence>
<name>A0ABY9R7X1_9FLAO</name>
<sequence length="61" mass="6992">MKNTRKKIYSLVILFASGLLQAQETFPDDTQDVPVNDYLPLLFMAGIGLAYWLFQKQKLAK</sequence>
<keyword evidence="4" id="KW-1185">Reference proteome</keyword>
<feature type="transmembrane region" description="Helical" evidence="1">
    <location>
        <begin position="38"/>
        <end position="54"/>
    </location>
</feature>